<accession>A0A6P8XX87</accession>
<sequence>MKLTLFITFGYLVWTVASEIDCDQADNINEGHIHLCCKHPEDENETVDSCAKETNFRMPSAQDHNVLDLTADGAISATCFSDCILNKMHFIKDHKLDMVAIKAYYEKKYSHDAEYASEMINAFDHCHGTTQRKEANFLMKHMPHSCNTNSSVILGCVVKQFFHNCPRNRWAQTQECKDTLEFSKSCPDAFASL</sequence>
<feature type="signal peptide" evidence="4">
    <location>
        <begin position="1"/>
        <end position="18"/>
    </location>
</feature>
<keyword evidence="4" id="KW-0732">Signal</keyword>
<comment type="similarity">
    <text evidence="2">Belongs to the PBP/GOBP family.</text>
</comment>
<name>A0A6P8XX87_DROAB</name>
<gene>
    <name evidence="7" type="primary">LOC117566584</name>
</gene>
<comment type="subcellular location">
    <subcellularLocation>
        <location evidence="1">Secreted</location>
    </subcellularLocation>
</comment>
<feature type="chain" id="PRO_5027907412" evidence="4">
    <location>
        <begin position="19"/>
        <end position="193"/>
    </location>
</feature>
<keyword evidence="3" id="KW-0964">Secreted</keyword>
<dbReference type="Proteomes" id="UP000515160">
    <property type="component" value="Chromosome 3"/>
</dbReference>
<organism evidence="6 7">
    <name type="scientific">Drosophila albomicans</name>
    <name type="common">Fruit fly</name>
    <dbReference type="NCBI Taxonomy" id="7291"/>
    <lineage>
        <taxon>Eukaryota</taxon>
        <taxon>Metazoa</taxon>
        <taxon>Ecdysozoa</taxon>
        <taxon>Arthropoda</taxon>
        <taxon>Hexapoda</taxon>
        <taxon>Insecta</taxon>
        <taxon>Pterygota</taxon>
        <taxon>Neoptera</taxon>
        <taxon>Endopterygota</taxon>
        <taxon>Diptera</taxon>
        <taxon>Brachycera</taxon>
        <taxon>Muscomorpha</taxon>
        <taxon>Ephydroidea</taxon>
        <taxon>Drosophilidae</taxon>
        <taxon>Drosophila</taxon>
    </lineage>
</organism>
<evidence type="ECO:0000256" key="1">
    <source>
        <dbReference type="ARBA" id="ARBA00004613"/>
    </source>
</evidence>
<dbReference type="SUPFAM" id="SSF47565">
    <property type="entry name" value="Insect pheromone/odorant-binding proteins"/>
    <property type="match status" value="1"/>
</dbReference>
<dbReference type="RefSeq" id="XP_034102017.1">
    <property type="nucleotide sequence ID" value="XM_034246126.2"/>
</dbReference>
<proteinExistence type="inferred from homology"/>
<keyword evidence="6" id="KW-1185">Reference proteome</keyword>
<dbReference type="GO" id="GO:0005576">
    <property type="term" value="C:extracellular region"/>
    <property type="evidence" value="ECO:0007669"/>
    <property type="project" value="UniProtKB-SubCell"/>
</dbReference>
<dbReference type="OrthoDB" id="7931764at2759"/>
<evidence type="ECO:0000313" key="7">
    <source>
        <dbReference type="RefSeq" id="XP_034102017.1"/>
    </source>
</evidence>
<evidence type="ECO:0000256" key="2">
    <source>
        <dbReference type="ARBA" id="ARBA00008098"/>
    </source>
</evidence>
<dbReference type="GO" id="GO:0005549">
    <property type="term" value="F:odorant binding"/>
    <property type="evidence" value="ECO:0007669"/>
    <property type="project" value="InterPro"/>
</dbReference>
<dbReference type="InterPro" id="IPR036728">
    <property type="entry name" value="PBP_GOBP_sf"/>
</dbReference>
<evidence type="ECO:0000256" key="3">
    <source>
        <dbReference type="ARBA" id="ARBA00022525"/>
    </source>
</evidence>
<evidence type="ECO:0000256" key="4">
    <source>
        <dbReference type="SAM" id="SignalP"/>
    </source>
</evidence>
<evidence type="ECO:0000259" key="5">
    <source>
        <dbReference type="Pfam" id="PF22651"/>
    </source>
</evidence>
<dbReference type="GeneID" id="117566584"/>
<dbReference type="Gene3D" id="1.10.238.270">
    <property type="match status" value="1"/>
</dbReference>
<dbReference type="AlphaFoldDB" id="A0A6P8XX87"/>
<dbReference type="InterPro" id="IPR054577">
    <property type="entry name" value="OBP47-like_dom"/>
</dbReference>
<feature type="domain" description="OBP47-like" evidence="5">
    <location>
        <begin position="69"/>
        <end position="178"/>
    </location>
</feature>
<dbReference type="PANTHER" id="PTHR21066">
    <property type="entry name" value="ODORANT-BINDING PROTEIN 59A-RELATED"/>
    <property type="match status" value="1"/>
</dbReference>
<dbReference type="PANTHER" id="PTHR21066:SF15">
    <property type="entry name" value="GH25962P-RELATED"/>
    <property type="match status" value="1"/>
</dbReference>
<evidence type="ECO:0000313" key="6">
    <source>
        <dbReference type="Proteomes" id="UP000515160"/>
    </source>
</evidence>
<protein>
    <submittedName>
        <fullName evidence="7">Uncharacterized protein LOC117566584</fullName>
    </submittedName>
</protein>
<dbReference type="InterPro" id="IPR052295">
    <property type="entry name" value="Odorant-binding_protein"/>
</dbReference>
<reference evidence="7" key="1">
    <citation type="submission" date="2025-08" db="UniProtKB">
        <authorList>
            <consortium name="RefSeq"/>
        </authorList>
    </citation>
    <scope>IDENTIFICATION</scope>
    <source>
        <strain evidence="7">15112-1751.03</strain>
        <tissue evidence="7">Whole Adult</tissue>
    </source>
</reference>
<dbReference type="Pfam" id="PF22651">
    <property type="entry name" value="OBP47_like"/>
    <property type="match status" value="1"/>
</dbReference>